<comment type="miscellaneous">
    <text evidence="17">Bacitracin is thought to be involved in the inhibition of peptidoglycan synthesis by sequestering undecaprenyl diphosphate, thereby reducing the pool of lipid carrier available.</text>
</comment>
<evidence type="ECO:0000256" key="1">
    <source>
        <dbReference type="ARBA" id="ARBA00004651"/>
    </source>
</evidence>
<keyword evidence="11 17" id="KW-0472">Membrane</keyword>
<evidence type="ECO:0000256" key="4">
    <source>
        <dbReference type="ARBA" id="ARBA00021581"/>
    </source>
</evidence>
<evidence type="ECO:0000256" key="2">
    <source>
        <dbReference type="ARBA" id="ARBA00010621"/>
    </source>
</evidence>
<feature type="transmembrane region" description="Helical" evidence="17">
    <location>
        <begin position="100"/>
        <end position="119"/>
    </location>
</feature>
<dbReference type="GO" id="GO:0071555">
    <property type="term" value="P:cell wall organization"/>
    <property type="evidence" value="ECO:0007669"/>
    <property type="project" value="UniProtKB-KW"/>
</dbReference>
<comment type="subcellular location">
    <subcellularLocation>
        <location evidence="1 17">Cell membrane</location>
        <topology evidence="1 17">Multi-pass membrane protein</topology>
    </subcellularLocation>
</comment>
<comment type="similarity">
    <text evidence="2 17">Belongs to the UppP family.</text>
</comment>
<dbReference type="AlphaFoldDB" id="A0A231H8X8"/>
<evidence type="ECO:0000256" key="6">
    <source>
        <dbReference type="ARBA" id="ARBA00022692"/>
    </source>
</evidence>
<evidence type="ECO:0000256" key="10">
    <source>
        <dbReference type="ARBA" id="ARBA00022989"/>
    </source>
</evidence>
<evidence type="ECO:0000256" key="14">
    <source>
        <dbReference type="ARBA" id="ARBA00032707"/>
    </source>
</evidence>
<feature type="transmembrane region" description="Helical" evidence="17">
    <location>
        <begin position="7"/>
        <end position="34"/>
    </location>
</feature>
<dbReference type="EMBL" id="NGAF01000004">
    <property type="protein sequence ID" value="OXR45186.1"/>
    <property type="molecule type" value="Genomic_DNA"/>
</dbReference>
<keyword evidence="13 17" id="KW-0961">Cell wall biogenesis/degradation</keyword>
<keyword evidence="19" id="KW-1185">Reference proteome</keyword>
<feature type="transmembrane region" description="Helical" evidence="17">
    <location>
        <begin position="261"/>
        <end position="281"/>
    </location>
</feature>
<evidence type="ECO:0000256" key="5">
    <source>
        <dbReference type="ARBA" id="ARBA00022475"/>
    </source>
</evidence>
<dbReference type="HAMAP" id="MF_01006">
    <property type="entry name" value="Undec_diphosphatase"/>
    <property type="match status" value="1"/>
</dbReference>
<dbReference type="EC" id="3.6.1.27" evidence="3 17"/>
<comment type="function">
    <text evidence="17">Catalyzes the dephosphorylation of undecaprenyl diphosphate (UPP). Confers resistance to bacitracin.</text>
</comment>
<organism evidence="18 19">
    <name type="scientific">Nocardia cerradoensis</name>
    <dbReference type="NCBI Taxonomy" id="85688"/>
    <lineage>
        <taxon>Bacteria</taxon>
        <taxon>Bacillati</taxon>
        <taxon>Actinomycetota</taxon>
        <taxon>Actinomycetes</taxon>
        <taxon>Mycobacteriales</taxon>
        <taxon>Nocardiaceae</taxon>
        <taxon>Nocardia</taxon>
    </lineage>
</organism>
<dbReference type="Pfam" id="PF02673">
    <property type="entry name" value="BacA"/>
    <property type="match status" value="1"/>
</dbReference>
<dbReference type="GO" id="GO:0008360">
    <property type="term" value="P:regulation of cell shape"/>
    <property type="evidence" value="ECO:0007669"/>
    <property type="project" value="UniProtKB-KW"/>
</dbReference>
<sequence length="312" mass="33585">MLTYFQAMVIGAVQGFTELFPISSLGHSVLVAAWLGGRWGALPGRGGTESAATYLAFVVALHVATAVALVIYYWRDWCAIAAGFVEMVRTRRLDTVPQRLAWLIVIATVPVAILGPLLEHPLHDVFAAPLCAAAFLTVNGVVLVVGEGLRRRNEPTLAEYGRRFALNQANSRMRTATTLSLPQSDRRLAALDSRDAVGIGLAQAGALLTGFSRAGLTMVGGLWRGLEHEHAAKFAFLLATPAIFGAGLVDLPDLITPRAEVIWGPIVVGAVVSGVTSWLAVRYLERYFRTRTLLPFAAYCVIVGVVSIFRFG</sequence>
<comment type="caution">
    <text evidence="18">The sequence shown here is derived from an EMBL/GenBank/DDBJ whole genome shotgun (WGS) entry which is preliminary data.</text>
</comment>
<name>A0A231H8X8_9NOCA</name>
<dbReference type="GO" id="GO:0046677">
    <property type="term" value="P:response to antibiotic"/>
    <property type="evidence" value="ECO:0007669"/>
    <property type="project" value="UniProtKB-UniRule"/>
</dbReference>
<protein>
    <recommendedName>
        <fullName evidence="4 17">Undecaprenyl-diphosphatase</fullName>
        <ecNumber evidence="3 17">3.6.1.27</ecNumber>
    </recommendedName>
    <alternativeName>
        <fullName evidence="15 17">Bacitracin resistance protein</fullName>
    </alternativeName>
    <alternativeName>
        <fullName evidence="14 17">Undecaprenyl pyrophosphate phosphatase</fullName>
    </alternativeName>
</protein>
<dbReference type="PANTHER" id="PTHR30622">
    <property type="entry name" value="UNDECAPRENYL-DIPHOSPHATASE"/>
    <property type="match status" value="1"/>
</dbReference>
<dbReference type="InterPro" id="IPR003824">
    <property type="entry name" value="UppP"/>
</dbReference>
<evidence type="ECO:0000256" key="7">
    <source>
        <dbReference type="ARBA" id="ARBA00022801"/>
    </source>
</evidence>
<evidence type="ECO:0000256" key="13">
    <source>
        <dbReference type="ARBA" id="ARBA00023316"/>
    </source>
</evidence>
<reference evidence="18 19" key="1">
    <citation type="submission" date="2017-07" db="EMBL/GenBank/DDBJ databases">
        <title>First draft Genome Sequence of Nocardia cerradoensis isolated from human infection.</title>
        <authorList>
            <person name="Carrasco G."/>
        </authorList>
    </citation>
    <scope>NUCLEOTIDE SEQUENCE [LARGE SCALE GENOMIC DNA]</scope>
    <source>
        <strain evidence="18 19">CNM20130759</strain>
    </source>
</reference>
<evidence type="ECO:0000256" key="12">
    <source>
        <dbReference type="ARBA" id="ARBA00023251"/>
    </source>
</evidence>
<evidence type="ECO:0000256" key="15">
    <source>
        <dbReference type="ARBA" id="ARBA00032932"/>
    </source>
</evidence>
<evidence type="ECO:0000313" key="19">
    <source>
        <dbReference type="Proteomes" id="UP000215506"/>
    </source>
</evidence>
<evidence type="ECO:0000256" key="3">
    <source>
        <dbReference type="ARBA" id="ARBA00012374"/>
    </source>
</evidence>
<keyword evidence="7 17" id="KW-0378">Hydrolase</keyword>
<evidence type="ECO:0000256" key="11">
    <source>
        <dbReference type="ARBA" id="ARBA00023136"/>
    </source>
</evidence>
<keyword evidence="10 17" id="KW-1133">Transmembrane helix</keyword>
<evidence type="ECO:0000256" key="16">
    <source>
        <dbReference type="ARBA" id="ARBA00047594"/>
    </source>
</evidence>
<evidence type="ECO:0000313" key="18">
    <source>
        <dbReference type="EMBL" id="OXR45186.1"/>
    </source>
</evidence>
<comment type="catalytic activity">
    <reaction evidence="16 17">
        <text>di-trans,octa-cis-undecaprenyl diphosphate + H2O = di-trans,octa-cis-undecaprenyl phosphate + phosphate + H(+)</text>
        <dbReference type="Rhea" id="RHEA:28094"/>
        <dbReference type="ChEBI" id="CHEBI:15377"/>
        <dbReference type="ChEBI" id="CHEBI:15378"/>
        <dbReference type="ChEBI" id="CHEBI:43474"/>
        <dbReference type="ChEBI" id="CHEBI:58405"/>
        <dbReference type="ChEBI" id="CHEBI:60392"/>
        <dbReference type="EC" id="3.6.1.27"/>
    </reaction>
</comment>
<feature type="transmembrane region" description="Helical" evidence="17">
    <location>
        <begin position="231"/>
        <end position="249"/>
    </location>
</feature>
<keyword evidence="6 17" id="KW-0812">Transmembrane</keyword>
<dbReference type="GO" id="GO:0005886">
    <property type="term" value="C:plasma membrane"/>
    <property type="evidence" value="ECO:0007669"/>
    <property type="project" value="UniProtKB-SubCell"/>
</dbReference>
<dbReference type="RefSeq" id="WP_094025269.1">
    <property type="nucleotide sequence ID" value="NZ_NGAF01000004.1"/>
</dbReference>
<dbReference type="PANTHER" id="PTHR30622:SF4">
    <property type="entry name" value="UNDECAPRENYL-DIPHOSPHATASE"/>
    <property type="match status" value="1"/>
</dbReference>
<keyword evidence="9 17" id="KW-0573">Peptidoglycan synthesis</keyword>
<keyword evidence="12 17" id="KW-0046">Antibiotic resistance</keyword>
<accession>A0A231H8X8</accession>
<feature type="transmembrane region" description="Helical" evidence="17">
    <location>
        <begin position="293"/>
        <end position="311"/>
    </location>
</feature>
<dbReference type="GO" id="GO:0050380">
    <property type="term" value="F:undecaprenyl-diphosphatase activity"/>
    <property type="evidence" value="ECO:0007669"/>
    <property type="project" value="UniProtKB-UniRule"/>
</dbReference>
<keyword evidence="8 17" id="KW-0133">Cell shape</keyword>
<keyword evidence="5 17" id="KW-1003">Cell membrane</keyword>
<evidence type="ECO:0000256" key="17">
    <source>
        <dbReference type="HAMAP-Rule" id="MF_01006"/>
    </source>
</evidence>
<feature type="transmembrane region" description="Helical" evidence="17">
    <location>
        <begin position="54"/>
        <end position="74"/>
    </location>
</feature>
<proteinExistence type="inferred from homology"/>
<feature type="transmembrane region" description="Helical" evidence="17">
    <location>
        <begin position="125"/>
        <end position="145"/>
    </location>
</feature>
<dbReference type="GO" id="GO:0009252">
    <property type="term" value="P:peptidoglycan biosynthetic process"/>
    <property type="evidence" value="ECO:0007669"/>
    <property type="project" value="UniProtKB-KW"/>
</dbReference>
<dbReference type="Proteomes" id="UP000215506">
    <property type="component" value="Unassembled WGS sequence"/>
</dbReference>
<evidence type="ECO:0000256" key="8">
    <source>
        <dbReference type="ARBA" id="ARBA00022960"/>
    </source>
</evidence>
<gene>
    <name evidence="18" type="primary">uppP_2</name>
    <name evidence="17" type="synonym">uppP</name>
    <name evidence="18" type="ORF">B7C42_02311</name>
</gene>
<evidence type="ECO:0000256" key="9">
    <source>
        <dbReference type="ARBA" id="ARBA00022984"/>
    </source>
</evidence>